<keyword evidence="2" id="KW-1185">Reference proteome</keyword>
<proteinExistence type="predicted"/>
<comment type="caution">
    <text evidence="1">The sequence shown here is derived from an EMBL/GenBank/DDBJ whole genome shotgun (WGS) entry which is preliminary data.</text>
</comment>
<sequence>MQIRLKSIEVKLVNFLNNTLNKSYSSMSAATFEDAESLLTQRKLSTIEGDKPLRNLFMKSGVKQKEWRYVIEKSTGDKNSDNFSKVLQLIGTKENFTNLINQRGREEWLAKSGYGKDVLDRLLKENSVKFNTKLSPTDITQKLLRDWPLTNILMSSSLHSPFELINKMYRREFLAYKMKNLPQGYLKLDKNNNSYSHEHLFAYNKLKKELSIKGVNWGDAISGYLTLIDEGKLMMKLFGNSISQMVIYFENKKPITKTVAQRHWCIENVRQAILDAANNLDIDECDIISCSLKKMIDEGGLSKRIPNWFSENNTSYVKFLIEQFPQYNWVPWQSHDVENGYWIDGDRINKDNVKNAINWLVNKVYHVNIDNLQNSEKIEYLSNLNNKSAIKNNLGGMLSVTQTGMIELVKIVYHDLEIEKKEHTKTNRQAKLFLEILGYYPNSEVTIKTNSKILYDDLRVSTKELDFVLEIQGGQHANKFHYFHQIAVSSGRSKNLDCSLKTSLDNDAEKFSYHCKQERPVYYVKDTDLENMEQFISVIETQGFNLRTKERRPIDLEQTLKYLESEELVAKGFGKQVKKLLKDN</sequence>
<organism evidence="1 2">
    <name type="scientific">Vibrio proteolyticus NBRC 13287</name>
    <dbReference type="NCBI Taxonomy" id="1219065"/>
    <lineage>
        <taxon>Bacteria</taxon>
        <taxon>Pseudomonadati</taxon>
        <taxon>Pseudomonadota</taxon>
        <taxon>Gammaproteobacteria</taxon>
        <taxon>Vibrionales</taxon>
        <taxon>Vibrionaceae</taxon>
        <taxon>Vibrio</taxon>
    </lineage>
</organism>
<reference evidence="1 2" key="1">
    <citation type="submission" date="2013-09" db="EMBL/GenBank/DDBJ databases">
        <title>Whole genome shotgun sequence of Vibrio proteolyticus NBRC 13287.</title>
        <authorList>
            <person name="Isaki S."/>
            <person name="Hosoyama A."/>
            <person name="Numata M."/>
            <person name="Hashimoto M."/>
            <person name="Hosoyama Y."/>
            <person name="Tsuchikane K."/>
            <person name="Noguchi M."/>
            <person name="Hirakata S."/>
            <person name="Ichikawa N."/>
            <person name="Ohji S."/>
            <person name="Yamazoe A."/>
            <person name="Fujita N."/>
        </authorList>
    </citation>
    <scope>NUCLEOTIDE SEQUENCE [LARGE SCALE GENOMIC DNA]</scope>
    <source>
        <strain evidence="1 2">NBRC 13287</strain>
    </source>
</reference>
<evidence type="ECO:0000313" key="2">
    <source>
        <dbReference type="Proteomes" id="UP000016570"/>
    </source>
</evidence>
<gene>
    <name evidence="1" type="ORF">VPR01S_18_00590</name>
</gene>
<accession>U2ZLL5</accession>
<dbReference type="Proteomes" id="UP000016570">
    <property type="component" value="Unassembled WGS sequence"/>
</dbReference>
<protein>
    <submittedName>
        <fullName evidence="1">Uncharacterized protein</fullName>
    </submittedName>
</protein>
<evidence type="ECO:0000313" key="1">
    <source>
        <dbReference type="EMBL" id="GAD68656.1"/>
    </source>
</evidence>
<dbReference type="EMBL" id="BATJ01000018">
    <property type="protein sequence ID" value="GAD68656.1"/>
    <property type="molecule type" value="Genomic_DNA"/>
</dbReference>
<name>U2ZLL5_VIBPR</name>
<dbReference type="AlphaFoldDB" id="U2ZLL5"/>